<dbReference type="InterPro" id="IPR005302">
    <property type="entry name" value="MoCF_Sase_C"/>
</dbReference>
<dbReference type="Pfam" id="PF03473">
    <property type="entry name" value="MOSC"/>
    <property type="match status" value="1"/>
</dbReference>
<dbReference type="EMBL" id="WOWK01000044">
    <property type="protein sequence ID" value="KAF0324389.1"/>
    <property type="molecule type" value="Genomic_DNA"/>
</dbReference>
<dbReference type="InterPro" id="IPR005303">
    <property type="entry name" value="MOCOS_middle"/>
</dbReference>
<dbReference type="AlphaFoldDB" id="A0A8H3WCM2"/>
<dbReference type="GO" id="GO:0030170">
    <property type="term" value="F:pyridoxal phosphate binding"/>
    <property type="evidence" value="ECO:0007669"/>
    <property type="project" value="InterPro"/>
</dbReference>
<dbReference type="Pfam" id="PF03476">
    <property type="entry name" value="MOSC_N"/>
    <property type="match status" value="1"/>
</dbReference>
<accession>A0A8H3WCM2</accession>
<dbReference type="InterPro" id="IPR011037">
    <property type="entry name" value="Pyrv_Knase-like_insert_dom_sf"/>
</dbReference>
<organism evidence="3 4">
    <name type="scientific">Colletotrichum asianum</name>
    <dbReference type="NCBI Taxonomy" id="702518"/>
    <lineage>
        <taxon>Eukaryota</taxon>
        <taxon>Fungi</taxon>
        <taxon>Dikarya</taxon>
        <taxon>Ascomycota</taxon>
        <taxon>Pezizomycotina</taxon>
        <taxon>Sordariomycetes</taxon>
        <taxon>Hypocreomycetidae</taxon>
        <taxon>Glomerellales</taxon>
        <taxon>Glomerellaceae</taxon>
        <taxon>Colletotrichum</taxon>
        <taxon>Colletotrichum gloeosporioides species complex</taxon>
    </lineage>
</organism>
<keyword evidence="1" id="KW-1133">Transmembrane helix</keyword>
<name>A0A8H3WCM2_9PEZI</name>
<comment type="caution">
    <text evidence="3">The sequence shown here is derived from an EMBL/GenBank/DDBJ whole genome shotgun (WGS) entry which is preliminary data.</text>
</comment>
<keyword evidence="4" id="KW-1185">Reference proteome</keyword>
<evidence type="ECO:0000256" key="1">
    <source>
        <dbReference type="SAM" id="Phobius"/>
    </source>
</evidence>
<dbReference type="GO" id="GO:0030151">
    <property type="term" value="F:molybdenum ion binding"/>
    <property type="evidence" value="ECO:0007669"/>
    <property type="project" value="InterPro"/>
</dbReference>
<dbReference type="OrthoDB" id="17255at2759"/>
<keyword evidence="1" id="KW-0812">Transmembrane</keyword>
<dbReference type="SUPFAM" id="SSF141673">
    <property type="entry name" value="MOSC N-terminal domain-like"/>
    <property type="match status" value="1"/>
</dbReference>
<protein>
    <submittedName>
        <fullName evidence="3">Mosc domain-containing protein</fullName>
    </submittedName>
</protein>
<feature type="domain" description="MOSC" evidence="2">
    <location>
        <begin position="214"/>
        <end position="387"/>
    </location>
</feature>
<dbReference type="PROSITE" id="PS51340">
    <property type="entry name" value="MOSC"/>
    <property type="match status" value="1"/>
</dbReference>
<evidence type="ECO:0000313" key="4">
    <source>
        <dbReference type="Proteomes" id="UP000434172"/>
    </source>
</evidence>
<reference evidence="3 4" key="1">
    <citation type="submission" date="2019-12" db="EMBL/GenBank/DDBJ databases">
        <title>A genome sequence resource for the geographically widespread anthracnose pathogen Colletotrichum asianum.</title>
        <authorList>
            <person name="Meng Y."/>
        </authorList>
    </citation>
    <scope>NUCLEOTIDE SEQUENCE [LARGE SCALE GENOMIC DNA]</scope>
    <source>
        <strain evidence="3 4">ICMP 18580</strain>
    </source>
</reference>
<evidence type="ECO:0000259" key="2">
    <source>
        <dbReference type="PROSITE" id="PS51340"/>
    </source>
</evidence>
<proteinExistence type="predicted"/>
<evidence type="ECO:0000313" key="3">
    <source>
        <dbReference type="EMBL" id="KAF0324389.1"/>
    </source>
</evidence>
<dbReference type="Proteomes" id="UP000434172">
    <property type="component" value="Unassembled WGS sequence"/>
</dbReference>
<sequence>MDTITNITDIPIVFLPAITTNAAIVVVAALIATLFISSQLLQSNLTSRDSLEITQLYCYPVKGLRGCALEQAHLGKYGFIGDRTFSLQRVRCDGDNDENKKYETMLAGYYLQLALFQATIEFDGRSENSSRGEVVVRWYGGDTDFGAAAREAGINTKDEIRFPLTPSTQGCDEYSISLHASDAKAYDMGDDLSSWFSERLGFETRLAYIGNGSRPVLGSMAPHSKGGLKRARLLQRIQSLVPFLSLPEERLVFNDLAHYLVVTEESNDQVTSRLDGDYRMDITKFRPNIVVKGASGPFVEDFWGELTFGGGVQMPLTANCYRCQSITVDFATGKTATDDRGMAWKKLNKDRRVDKGAKYSPVFGRYGYCFGSSVGKSLNVGESVKVTHVNAARTTFDWPHLTTFGLNQTKK</sequence>
<dbReference type="SUPFAM" id="SSF50800">
    <property type="entry name" value="PK beta-barrel domain-like"/>
    <property type="match status" value="1"/>
</dbReference>
<feature type="transmembrane region" description="Helical" evidence="1">
    <location>
        <begin position="12"/>
        <end position="36"/>
    </location>
</feature>
<gene>
    <name evidence="3" type="ORF">GQ607_008338</name>
</gene>
<keyword evidence="1" id="KW-0472">Membrane</keyword>
<dbReference type="GO" id="GO:0003824">
    <property type="term" value="F:catalytic activity"/>
    <property type="evidence" value="ECO:0007669"/>
    <property type="project" value="InterPro"/>
</dbReference>